<dbReference type="PROSITE" id="PS00583">
    <property type="entry name" value="PFKB_KINASES_1"/>
    <property type="match status" value="1"/>
</dbReference>
<dbReference type="PROSITE" id="PS00584">
    <property type="entry name" value="PFKB_KINASES_2"/>
    <property type="match status" value="1"/>
</dbReference>
<dbReference type="GO" id="GO:0016301">
    <property type="term" value="F:kinase activity"/>
    <property type="evidence" value="ECO:0007669"/>
    <property type="project" value="UniProtKB-KW"/>
</dbReference>
<proteinExistence type="inferred from homology"/>
<dbReference type="PANTHER" id="PTHR43085:SF57">
    <property type="entry name" value="CARBOHYDRATE KINASE PFKB DOMAIN-CONTAINING PROTEIN"/>
    <property type="match status" value="1"/>
</dbReference>
<dbReference type="Gene3D" id="3.40.1190.20">
    <property type="match status" value="1"/>
</dbReference>
<evidence type="ECO:0000313" key="6">
    <source>
        <dbReference type="Proteomes" id="UP000238034"/>
    </source>
</evidence>
<dbReference type="InterPro" id="IPR011611">
    <property type="entry name" value="PfkB_dom"/>
</dbReference>
<sequence length="308" mass="34086">MKGKDHNVVCFGEILWDNLPTGRKPGGAPMNVAYHLKKLGINSILISRVGDDHNGEELIRFIKAKGLSTDFCQKDPDHVTSTVEVVIGDDQEVRYDIVAPVAWDYIALEKGLPELVSESDAFVFGSLATRNRTSYETLLSLLEKASCKVFDVNLRAPHFDVKKIGKLLSKTDLLKLNIHELYLISGWFDTTCSTESERISVLQNLFGIPEIVLTKGGSGASFYTQNAQCNYPAFKVEVNDTVGSGDSFLAAFLSKRIKGEGIEGTLNYAAALGAFITTHSGACPEYKKYDLERFIWKNDLNSARHLIK</sequence>
<keyword evidence="2" id="KW-0808">Transferase</keyword>
<dbReference type="InterPro" id="IPR029056">
    <property type="entry name" value="Ribokinase-like"/>
</dbReference>
<comment type="caution">
    <text evidence="5">The sequence shown here is derived from an EMBL/GenBank/DDBJ whole genome shotgun (WGS) entry which is preliminary data.</text>
</comment>
<dbReference type="AlphaFoldDB" id="A0A2T0UCH7"/>
<organism evidence="5 6">
    <name type="scientific">Arcticibacter pallidicorallinus</name>
    <dbReference type="NCBI Taxonomy" id="1259464"/>
    <lineage>
        <taxon>Bacteria</taxon>
        <taxon>Pseudomonadati</taxon>
        <taxon>Bacteroidota</taxon>
        <taxon>Sphingobacteriia</taxon>
        <taxon>Sphingobacteriales</taxon>
        <taxon>Sphingobacteriaceae</taxon>
        <taxon>Arcticibacter</taxon>
    </lineage>
</organism>
<evidence type="ECO:0000256" key="1">
    <source>
        <dbReference type="ARBA" id="ARBA00010688"/>
    </source>
</evidence>
<dbReference type="EMBL" id="PVTH01000001">
    <property type="protein sequence ID" value="PRY55517.1"/>
    <property type="molecule type" value="Genomic_DNA"/>
</dbReference>
<keyword evidence="3 5" id="KW-0418">Kinase</keyword>
<protein>
    <submittedName>
        <fullName evidence="5">Fructokinase</fullName>
    </submittedName>
</protein>
<dbReference type="InterPro" id="IPR002173">
    <property type="entry name" value="Carboh/pur_kinase_PfkB_CS"/>
</dbReference>
<evidence type="ECO:0000259" key="4">
    <source>
        <dbReference type="Pfam" id="PF00294"/>
    </source>
</evidence>
<evidence type="ECO:0000256" key="2">
    <source>
        <dbReference type="ARBA" id="ARBA00022679"/>
    </source>
</evidence>
<name>A0A2T0UCH7_9SPHI</name>
<dbReference type="InterPro" id="IPR050306">
    <property type="entry name" value="PfkB_Carbo_kinase"/>
</dbReference>
<reference evidence="5 6" key="1">
    <citation type="submission" date="2018-03" db="EMBL/GenBank/DDBJ databases">
        <title>Genomic Encyclopedia of Type Strains, Phase III (KMG-III): the genomes of soil and plant-associated and newly described type strains.</title>
        <authorList>
            <person name="Whitman W."/>
        </authorList>
    </citation>
    <scope>NUCLEOTIDE SEQUENCE [LARGE SCALE GENOMIC DNA]</scope>
    <source>
        <strain evidence="5 6">CGMCC 1.9313</strain>
    </source>
</reference>
<evidence type="ECO:0000256" key="3">
    <source>
        <dbReference type="ARBA" id="ARBA00022777"/>
    </source>
</evidence>
<accession>A0A2T0UCH7</accession>
<gene>
    <name evidence="5" type="ORF">B0I27_101489</name>
</gene>
<dbReference type="CDD" id="cd01167">
    <property type="entry name" value="bac_FRK"/>
    <property type="match status" value="1"/>
</dbReference>
<dbReference type="PANTHER" id="PTHR43085">
    <property type="entry name" value="HEXOKINASE FAMILY MEMBER"/>
    <property type="match status" value="1"/>
</dbReference>
<dbReference type="OrthoDB" id="9813569at2"/>
<dbReference type="RefSeq" id="WP_106290987.1">
    <property type="nucleotide sequence ID" value="NZ_PVTH01000001.1"/>
</dbReference>
<dbReference type="Proteomes" id="UP000238034">
    <property type="component" value="Unassembled WGS sequence"/>
</dbReference>
<feature type="domain" description="Carbohydrate kinase PfkB" evidence="4">
    <location>
        <begin position="23"/>
        <end position="283"/>
    </location>
</feature>
<evidence type="ECO:0000313" key="5">
    <source>
        <dbReference type="EMBL" id="PRY55517.1"/>
    </source>
</evidence>
<comment type="similarity">
    <text evidence="1">Belongs to the carbohydrate kinase PfkB family.</text>
</comment>
<dbReference type="SUPFAM" id="SSF53613">
    <property type="entry name" value="Ribokinase-like"/>
    <property type="match status" value="1"/>
</dbReference>
<dbReference type="Pfam" id="PF00294">
    <property type="entry name" value="PfkB"/>
    <property type="match status" value="1"/>
</dbReference>
<keyword evidence="6" id="KW-1185">Reference proteome</keyword>